<dbReference type="PROSITE" id="PS50294">
    <property type="entry name" value="WD_REPEATS_REGION"/>
    <property type="match status" value="1"/>
</dbReference>
<dbReference type="InterPro" id="IPR019775">
    <property type="entry name" value="WD40_repeat_CS"/>
</dbReference>
<dbReference type="GO" id="GO:0120293">
    <property type="term" value="C:dynein axonemal particle"/>
    <property type="evidence" value="ECO:0007669"/>
    <property type="project" value="UniProtKB-SubCell"/>
</dbReference>
<comment type="subcellular location">
    <subcellularLocation>
        <location evidence="1">Cytoplasm</location>
        <location evidence="1">Cytoskeleton</location>
        <location evidence="1">Flagellum axoneme</location>
    </subcellularLocation>
    <subcellularLocation>
        <location evidence="9">Dynein axonemal particle</location>
    </subcellularLocation>
</comment>
<dbReference type="GO" id="GO:0003341">
    <property type="term" value="P:cilium movement"/>
    <property type="evidence" value="ECO:0007669"/>
    <property type="project" value="TreeGrafter"/>
</dbReference>
<evidence type="ECO:0000256" key="11">
    <source>
        <dbReference type="ARBA" id="ARBA00041557"/>
    </source>
</evidence>
<name>A0A6P7YJ14_9AMPH</name>
<sequence>MNSATKSKKQSTVISGPKKGLHGKKASAASGSMNQSRMNFSVMNRSMIGTSSRKSINVQAESKAMDKGSLSTGKHYIQVYDDQGKNVTPRPLFCPEPGTTQSKQSKIFTSQESSLINTSEILSSFSLYQTGINVSFAGPFTRSTFGGSSFSKSSISTAESVTDEIEVPAFRRDTALSTSDIRVKREDMREYPIERDLNKVVDIYLTDTEMIWFLDIPPLFVSMDSEEAAMVKLQNLAYLELCKNRAGNDQYITRMMQTFNGAPKNKEVQCDKIVMEDAAAIATSWDLYDSINVVEETKEEVIERHSTATSVASSKSDVSKDFEGTMSLSSTGRDDSYSSSIMDVEKIILTRRTEDIYQDTEKILKSEKFHQDLFFMERVIIENIFQAKLAAYRQLPIMEEQEVAEEVEVKEDSTDTLLCSLDRLWSFACELTKGHNVSDIAWNKQNPDLLAVGYGQFEFAEQKEGLACCWSLKNTMWPERIFHCESGVTALDFSAANPNLLAVGMYNGVVAIYNVQNNSDTPVLDCSDSVGKHTSPVWQLKWTEQDRVITDDKGEALVSISADGRIARWHIRKGLDSSDLMKLKRTGTDKYKKLTNEKERKAEAFISRQAPGMCFDFHPKETNIYLAGTEEGYIHKCSCSYNEQFLDSYKAHKGPIYKIAWSPFCHDVFLSCSADWNIYLWRQDILKPILSFSASTEAVHDIKWSPTSALVFGAVNDSRVEIWDLSVNILDPVIVSFANPGVKMTTLLFTKEANCVLVGDSDGQVSVYELRNVSGYKTDQVEALYDIIRTTLASQL</sequence>
<dbReference type="InterPro" id="IPR015943">
    <property type="entry name" value="WD40/YVTN_repeat-like_dom_sf"/>
</dbReference>
<keyword evidence="14" id="KW-1185">Reference proteome</keyword>
<dbReference type="GO" id="GO:0045503">
    <property type="term" value="F:dynein light chain binding"/>
    <property type="evidence" value="ECO:0007669"/>
    <property type="project" value="TreeGrafter"/>
</dbReference>
<evidence type="ECO:0000256" key="10">
    <source>
        <dbReference type="ARBA" id="ARBA00040002"/>
    </source>
</evidence>
<dbReference type="InterPro" id="IPR036322">
    <property type="entry name" value="WD40_repeat_dom_sf"/>
</dbReference>
<dbReference type="PROSITE" id="PS50082">
    <property type="entry name" value="WD_REPEATS_2"/>
    <property type="match status" value="2"/>
</dbReference>
<evidence type="ECO:0000313" key="15">
    <source>
        <dbReference type="RefSeq" id="XP_030063050.1"/>
    </source>
</evidence>
<dbReference type="CTD" id="79819"/>
<dbReference type="InterPro" id="IPR050687">
    <property type="entry name" value="Dynein_IC"/>
</dbReference>
<dbReference type="GeneID" id="115472772"/>
<organism evidence="14 15">
    <name type="scientific">Microcaecilia unicolor</name>
    <dbReference type="NCBI Taxonomy" id="1415580"/>
    <lineage>
        <taxon>Eukaryota</taxon>
        <taxon>Metazoa</taxon>
        <taxon>Chordata</taxon>
        <taxon>Craniata</taxon>
        <taxon>Vertebrata</taxon>
        <taxon>Euteleostomi</taxon>
        <taxon>Amphibia</taxon>
        <taxon>Gymnophiona</taxon>
        <taxon>Siphonopidae</taxon>
        <taxon>Microcaecilia</taxon>
    </lineage>
</organism>
<accession>A0A6P7YJ14</accession>
<dbReference type="AlphaFoldDB" id="A0A6P7YJ14"/>
<feature type="repeat" description="WD" evidence="12">
    <location>
        <begin position="649"/>
        <end position="681"/>
    </location>
</feature>
<dbReference type="SUPFAM" id="SSF50978">
    <property type="entry name" value="WD40 repeat-like"/>
    <property type="match status" value="1"/>
</dbReference>
<dbReference type="KEGG" id="muo:115472772"/>
<evidence type="ECO:0000256" key="1">
    <source>
        <dbReference type="ARBA" id="ARBA00004611"/>
    </source>
</evidence>
<dbReference type="PANTHER" id="PTHR12442:SF12">
    <property type="entry name" value="DYNEIN AXONEMAL INTERMEDIATE CHAIN 4"/>
    <property type="match status" value="1"/>
</dbReference>
<gene>
    <name evidence="15" type="primary">WDR78</name>
</gene>
<dbReference type="Gene3D" id="2.130.10.10">
    <property type="entry name" value="YVTN repeat-like/Quinoprotein amine dehydrogenase"/>
    <property type="match status" value="2"/>
</dbReference>
<keyword evidence="7" id="KW-0206">Cytoskeleton</keyword>
<keyword evidence="4" id="KW-0677">Repeat</keyword>
<keyword evidence="8" id="KW-0966">Cell projection</keyword>
<evidence type="ECO:0000256" key="2">
    <source>
        <dbReference type="ARBA" id="ARBA00022490"/>
    </source>
</evidence>
<dbReference type="PANTHER" id="PTHR12442">
    <property type="entry name" value="DYNEIN INTERMEDIATE CHAIN"/>
    <property type="match status" value="1"/>
</dbReference>
<evidence type="ECO:0000256" key="5">
    <source>
        <dbReference type="ARBA" id="ARBA00022846"/>
    </source>
</evidence>
<keyword evidence="3 12" id="KW-0853">WD repeat</keyword>
<dbReference type="GO" id="GO:0045504">
    <property type="term" value="F:dynein heavy chain binding"/>
    <property type="evidence" value="ECO:0007669"/>
    <property type="project" value="TreeGrafter"/>
</dbReference>
<protein>
    <recommendedName>
        <fullName evidence="10">Dynein axonemal intermediate chain 4</fullName>
    </recommendedName>
    <alternativeName>
        <fullName evidence="11">WD repeat-containing protein 78</fullName>
    </alternativeName>
</protein>
<evidence type="ECO:0000256" key="13">
    <source>
        <dbReference type="SAM" id="MobiDB-lite"/>
    </source>
</evidence>
<evidence type="ECO:0000256" key="6">
    <source>
        <dbReference type="ARBA" id="ARBA00023069"/>
    </source>
</evidence>
<dbReference type="Proteomes" id="UP000515156">
    <property type="component" value="Chromosome 6"/>
</dbReference>
<dbReference type="FunFam" id="2.130.10.10:FF:000379">
    <property type="entry name" value="WD repeat domain 78"/>
    <property type="match status" value="1"/>
</dbReference>
<reference evidence="15" key="1">
    <citation type="submission" date="2025-08" db="UniProtKB">
        <authorList>
            <consortium name="RefSeq"/>
        </authorList>
    </citation>
    <scope>IDENTIFICATION</scope>
</reference>
<evidence type="ECO:0000256" key="3">
    <source>
        <dbReference type="ARBA" id="ARBA00022574"/>
    </source>
</evidence>
<dbReference type="RefSeq" id="XP_030063050.1">
    <property type="nucleotide sequence ID" value="XM_030207190.1"/>
</dbReference>
<dbReference type="InParanoid" id="A0A6P7YJ14"/>
<evidence type="ECO:0000256" key="7">
    <source>
        <dbReference type="ARBA" id="ARBA00023212"/>
    </source>
</evidence>
<evidence type="ECO:0000256" key="12">
    <source>
        <dbReference type="PROSITE-ProRule" id="PRU00221"/>
    </source>
</evidence>
<proteinExistence type="predicted"/>
<keyword evidence="6" id="KW-0969">Cilium</keyword>
<keyword evidence="2" id="KW-0963">Cytoplasm</keyword>
<dbReference type="FunFam" id="2.130.10.10:FF:000373">
    <property type="entry name" value="WD repeat domain 78"/>
    <property type="match status" value="1"/>
</dbReference>
<evidence type="ECO:0000256" key="4">
    <source>
        <dbReference type="ARBA" id="ARBA00022737"/>
    </source>
</evidence>
<dbReference type="OrthoDB" id="10259804at2759"/>
<dbReference type="PROSITE" id="PS00678">
    <property type="entry name" value="WD_REPEATS_1"/>
    <property type="match status" value="1"/>
</dbReference>
<feature type="compositionally biased region" description="Polar residues" evidence="13">
    <location>
        <begin position="1"/>
        <end position="14"/>
    </location>
</feature>
<dbReference type="InterPro" id="IPR001680">
    <property type="entry name" value="WD40_rpt"/>
</dbReference>
<evidence type="ECO:0000313" key="14">
    <source>
        <dbReference type="Proteomes" id="UP000515156"/>
    </source>
</evidence>
<evidence type="ECO:0000256" key="8">
    <source>
        <dbReference type="ARBA" id="ARBA00023273"/>
    </source>
</evidence>
<feature type="region of interest" description="Disordered" evidence="13">
    <location>
        <begin position="1"/>
        <end position="35"/>
    </location>
</feature>
<dbReference type="FunCoup" id="A0A6P7YJ14">
    <property type="interactions" value="233"/>
</dbReference>
<keyword evidence="5" id="KW-0282">Flagellum</keyword>
<feature type="repeat" description="WD" evidence="12">
    <location>
        <begin position="692"/>
        <end position="726"/>
    </location>
</feature>
<dbReference type="GO" id="GO:0005858">
    <property type="term" value="C:axonemal dynein complex"/>
    <property type="evidence" value="ECO:0007669"/>
    <property type="project" value="TreeGrafter"/>
</dbReference>
<dbReference type="SMART" id="SM00320">
    <property type="entry name" value="WD40"/>
    <property type="match status" value="5"/>
</dbReference>
<evidence type="ECO:0000256" key="9">
    <source>
        <dbReference type="ARBA" id="ARBA00024190"/>
    </source>
</evidence>
<dbReference type="Pfam" id="PF00400">
    <property type="entry name" value="WD40"/>
    <property type="match status" value="2"/>
</dbReference>